<evidence type="ECO:0000313" key="2">
    <source>
        <dbReference type="EMBL" id="MZR23607.1"/>
    </source>
</evidence>
<dbReference type="AlphaFoldDB" id="A0A845MK35"/>
<sequence length="331" mass="34101">MKCMNKPGTKNLITDVDGIKIGNAEDEDVMTGVTAIVPDNAAVAGVDVRGGGPGTRETEALNPDCLVERVDAVVLSGGSVYGLEAAAGAVMALAKLGRGFQMKVIRVPIVPSAVLFDLGNAGNKEWGDMPPYRRLGMAAVETAGDDFALGNIGAGYGAAAGRIKGGLGSASLISADGVQVGAVFAVNPVGSVVIPGTRHFWAWSFEQDGEYGGFGPPEFQGDMPLDIPAESRLAENTTIGVVATNVTLTKSEAKRIAIMAHDGLARAIRPVHTPFDGDSIFAISTEKKELSEPRPFGVAKIGAMAADCVARSVARAVYNARSLGGVPGFMS</sequence>
<name>A0A845MK35_9PROT</name>
<comment type="caution">
    <text evidence="2">The sequence shown here is derived from an EMBL/GenBank/DDBJ whole genome shotgun (WGS) entry which is preliminary data.</text>
</comment>
<dbReference type="PANTHER" id="PTHR36512">
    <property type="entry name" value="D-AMINOPEPTIDASE"/>
    <property type="match status" value="1"/>
</dbReference>
<dbReference type="Gene3D" id="3.60.70.12">
    <property type="entry name" value="L-amino peptidase D-ALA esterase/amidase"/>
    <property type="match status" value="1"/>
</dbReference>
<dbReference type="EMBL" id="WTVA01000015">
    <property type="protein sequence ID" value="MZR23607.1"/>
    <property type="molecule type" value="Genomic_DNA"/>
</dbReference>
<dbReference type="SUPFAM" id="SSF56266">
    <property type="entry name" value="DmpA/ArgJ-like"/>
    <property type="match status" value="1"/>
</dbReference>
<accession>A0A845MK35</accession>
<organism evidence="2 3">
    <name type="scientific">Sneathiella chungangensis</name>
    <dbReference type="NCBI Taxonomy" id="1418234"/>
    <lineage>
        <taxon>Bacteria</taxon>
        <taxon>Pseudomonadati</taxon>
        <taxon>Pseudomonadota</taxon>
        <taxon>Alphaproteobacteria</taxon>
        <taxon>Sneathiellales</taxon>
        <taxon>Sneathiellaceae</taxon>
        <taxon>Sneathiella</taxon>
    </lineage>
</organism>
<dbReference type="PANTHER" id="PTHR36512:SF3">
    <property type="entry name" value="BLR5678 PROTEIN"/>
    <property type="match status" value="1"/>
</dbReference>
<dbReference type="Proteomes" id="UP000445696">
    <property type="component" value="Unassembled WGS sequence"/>
</dbReference>
<evidence type="ECO:0000313" key="3">
    <source>
        <dbReference type="Proteomes" id="UP000445696"/>
    </source>
</evidence>
<keyword evidence="3" id="KW-1185">Reference proteome</keyword>
<evidence type="ECO:0000256" key="1">
    <source>
        <dbReference type="ARBA" id="ARBA00007068"/>
    </source>
</evidence>
<dbReference type="InterPro" id="IPR016117">
    <property type="entry name" value="ArgJ-like_dom_sf"/>
</dbReference>
<dbReference type="Pfam" id="PF03576">
    <property type="entry name" value="Peptidase_S58"/>
    <property type="match status" value="1"/>
</dbReference>
<dbReference type="CDD" id="cd02252">
    <property type="entry name" value="nylC_like"/>
    <property type="match status" value="1"/>
</dbReference>
<protein>
    <submittedName>
        <fullName evidence="2">Peptidase T4</fullName>
    </submittedName>
</protein>
<dbReference type="InterPro" id="IPR005321">
    <property type="entry name" value="Peptidase_S58_DmpA"/>
</dbReference>
<dbReference type="OrthoDB" id="9808347at2"/>
<dbReference type="GO" id="GO:0004177">
    <property type="term" value="F:aminopeptidase activity"/>
    <property type="evidence" value="ECO:0007669"/>
    <property type="project" value="TreeGrafter"/>
</dbReference>
<comment type="similarity">
    <text evidence="1">Belongs to the peptidase S58 family.</text>
</comment>
<gene>
    <name evidence="2" type="ORF">GQF03_14810</name>
</gene>
<proteinExistence type="inferred from homology"/>
<reference evidence="2 3" key="1">
    <citation type="journal article" date="2014" name="Int. J. Syst. Evol. Microbiol.">
        <title>Sneathiella chungangensis sp. nov., isolated from a marine sand, and emended description of the genus Sneathiella.</title>
        <authorList>
            <person name="Siamphan C."/>
            <person name="Kim H."/>
            <person name="Lee J.S."/>
            <person name="Kim W."/>
        </authorList>
    </citation>
    <scope>NUCLEOTIDE SEQUENCE [LARGE SCALE GENOMIC DNA]</scope>
    <source>
        <strain evidence="2 3">KCTC 32476</strain>
    </source>
</reference>